<accession>A0ACC1PCW2</accession>
<gene>
    <name evidence="1" type="ORF">NUW58_g3288</name>
</gene>
<evidence type="ECO:0000313" key="1">
    <source>
        <dbReference type="EMBL" id="KAJ2989794.1"/>
    </source>
</evidence>
<organism evidence="1 2">
    <name type="scientific">Xylaria curta</name>
    <dbReference type="NCBI Taxonomy" id="42375"/>
    <lineage>
        <taxon>Eukaryota</taxon>
        <taxon>Fungi</taxon>
        <taxon>Dikarya</taxon>
        <taxon>Ascomycota</taxon>
        <taxon>Pezizomycotina</taxon>
        <taxon>Sordariomycetes</taxon>
        <taxon>Xylariomycetidae</taxon>
        <taxon>Xylariales</taxon>
        <taxon>Xylariaceae</taxon>
        <taxon>Xylaria</taxon>
    </lineage>
</organism>
<sequence>MRSNERLRISEVLTNVIVAERHRMWVVFKTAKSSIVGFLLNTILNMEAYDVLPLSIACAENIALLHFLHIVPAQPSSKDVRQLIGNGSSTQSERLPLKQEAQFTGILSMLSALRENVRRVTAVAVRELPHPETLEVLIAVNKATPTAGDAYMQEIKASFECYFKIISKATSASDTALDLLIFQQILIRCQDRILSRLRFKKQKRGKQKPAIQKSLQQLSNAVSTLKGKAAHIFIQETRKLVASLESFSNHRVIEKLRKVVEDAYTWNKMGDMSKLFESIPSKVLAPDMYPALRSIVAKIGQYQAAARKLCRLARDFPVLRNPKVTTVKLPATAFARNPTDQYVPRFDATLKRIEGRKYEPGLFARLCHIMGESPEDCQSAFTASVNQTLEEPKIHAEIQILAYLIYAVSGGPRMLKSHGRLYNTWRLPLLMGLKDLHMSLNNALEDQARASISLLLQKRRKIGYSEPYESSALSASTAISRAIEVHKAPCIESKQRENRKKSPARPKSENMQTAPIESFEGKPRRPSSGTSCNISVDQSLSRIHSMSLDAGQTSLVYESRCSKLWVEFTVGPHYPEPRQPLLYSIRSLGIDDTLRLRQDPAIEIQDVASMEPGSEIVLPLKPSYFLDFGDGIVEVINI</sequence>
<evidence type="ECO:0000313" key="2">
    <source>
        <dbReference type="Proteomes" id="UP001143856"/>
    </source>
</evidence>
<dbReference type="EMBL" id="JAPDGR010000490">
    <property type="protein sequence ID" value="KAJ2989794.1"/>
    <property type="molecule type" value="Genomic_DNA"/>
</dbReference>
<proteinExistence type="predicted"/>
<name>A0ACC1PCW2_9PEZI</name>
<keyword evidence="2" id="KW-1185">Reference proteome</keyword>
<comment type="caution">
    <text evidence="1">The sequence shown here is derived from an EMBL/GenBank/DDBJ whole genome shotgun (WGS) entry which is preliminary data.</text>
</comment>
<reference evidence="1" key="1">
    <citation type="submission" date="2022-10" db="EMBL/GenBank/DDBJ databases">
        <title>Genome Sequence of Xylaria curta.</title>
        <authorList>
            <person name="Buettner E."/>
        </authorList>
    </citation>
    <scope>NUCLEOTIDE SEQUENCE</scope>
    <source>
        <strain evidence="1">Babe10</strain>
    </source>
</reference>
<protein>
    <submittedName>
        <fullName evidence="1">Uncharacterized protein</fullName>
    </submittedName>
</protein>
<dbReference type="Proteomes" id="UP001143856">
    <property type="component" value="Unassembled WGS sequence"/>
</dbReference>